<sequence>MVRTLKVSVERKTFLVRFKGEVGGSWCSITEHSKGSVFTLGFEKEEVGWLIEHLTKAIEMKNFMGFNKKFRGKTRVHLLEVCFNVHGRFIRLSEFASNRKSTFLVIPKGENGRGWEHLKSALSSMLVVPSSSFDEKGRMCKEEGTFHRHAGPLYRSFANVVRKEGPRKGGLVPVRRWARVMVCECLASFVNWAEVGRAMAKRLGHKGVVTIVPFAGGKGLFFVETLEEAFSLHDSRFIRIKGGITVLLRRWSPKENSKVEGKFREGWIDLRGLPFHLWSEVHLKKIMEQWGTVTEIDWRMLKLFDLISVAVAGKEDGRQGREMGESTRQKSELHTWTDGRKRVEEARLMVGAGSFVGVVGRTKEGRACQKAEIAPVGTRGVNRPTVGNSWSQPPRSFSLNSNFLRARPAGPKQAGEAWTRGDKAQSTFERGVSLKGPIRLLGQDLGGNQAFFAKGPLHSVDLFAKGKAKVDSEDSEAQLKGSALKCGSKKLWNALLPPSPGCRQGGRSRSEPLTIERSLSVSDALPMEDDSEAGTQLDQHFSASPRRSSGFRKRCSDEGTLPTRGDANQRTLLRAPFLSKGKEKMRNFSKGENRAGIKGFVGCTHRGSSVTVFPYFPTTREKGLNSVRYCGMTVVENFELASLNLLSENFKSIKTKPSTPNLGDFNVIRSSSEKLGGSSFTSSMKDFDGFIRDCELLDPPLQNAPFTWSNMQESPMDIGSLADCFGYQSFQVGPTPLRFENMWLQHPSFKKCFSSWWREFDGNGWEGHKFMRKLQFVKAKLKDWNKNTFGMLKERKKTILDEIANIDVIEQEGVLSSNLSAQRVERKGELEELILREEIHWRQKAKVKWVKDGDCNSTLFHKVANGRQNRNFIKFLENERGLVLDNSKSITKEILLYFKKFYSSPPGESWRVEGIDWSPILEESASRLDSPFSEKEIFNAIFQLDRDKASRSDGFSIAVFQDCWDVIKDDLVKVFTEFHINGNAKEWVKASRGLRQGDPLSSFLFTIVADVLSRMMLKTEEKSVLEGFRVGRNRIRVSHLQFADDTIFFANSCVEELQTLKSLLLVFGQISGLKVNLDKSNLFGINLDQNHLSRLALLLECKASDWPILYLGLPLGGNPIACRFWDSVIERISRRLDG</sequence>
<dbReference type="SUPFAM" id="SSF56672">
    <property type="entry name" value="DNA/RNA polymerases"/>
    <property type="match status" value="1"/>
</dbReference>
<evidence type="ECO:0000313" key="3">
    <source>
        <dbReference type="EMBL" id="RVX19336.1"/>
    </source>
</evidence>
<dbReference type="Pfam" id="PF00078">
    <property type="entry name" value="RVT_1"/>
    <property type="match status" value="1"/>
</dbReference>
<dbReference type="AlphaFoldDB" id="A0A438KDP4"/>
<evidence type="ECO:0000313" key="4">
    <source>
        <dbReference type="Proteomes" id="UP000288805"/>
    </source>
</evidence>
<evidence type="ECO:0000259" key="2">
    <source>
        <dbReference type="PROSITE" id="PS50878"/>
    </source>
</evidence>
<dbReference type="EMBL" id="QGNW01000009">
    <property type="protein sequence ID" value="RVX19336.1"/>
    <property type="molecule type" value="Genomic_DNA"/>
</dbReference>
<comment type="caution">
    <text evidence="3">The sequence shown here is derived from an EMBL/GenBank/DDBJ whole genome shotgun (WGS) entry which is preliminary data.</text>
</comment>
<dbReference type="PANTHER" id="PTHR33116">
    <property type="entry name" value="REVERSE TRANSCRIPTASE ZINC-BINDING DOMAIN-CONTAINING PROTEIN-RELATED-RELATED"/>
    <property type="match status" value="1"/>
</dbReference>
<dbReference type="InterPro" id="IPR000477">
    <property type="entry name" value="RT_dom"/>
</dbReference>
<organism evidence="3 4">
    <name type="scientific">Vitis vinifera</name>
    <name type="common">Grape</name>
    <dbReference type="NCBI Taxonomy" id="29760"/>
    <lineage>
        <taxon>Eukaryota</taxon>
        <taxon>Viridiplantae</taxon>
        <taxon>Streptophyta</taxon>
        <taxon>Embryophyta</taxon>
        <taxon>Tracheophyta</taxon>
        <taxon>Spermatophyta</taxon>
        <taxon>Magnoliopsida</taxon>
        <taxon>eudicotyledons</taxon>
        <taxon>Gunneridae</taxon>
        <taxon>Pentapetalae</taxon>
        <taxon>rosids</taxon>
        <taxon>Vitales</taxon>
        <taxon>Vitaceae</taxon>
        <taxon>Viteae</taxon>
        <taxon>Vitis</taxon>
    </lineage>
</organism>
<feature type="region of interest" description="Disordered" evidence="1">
    <location>
        <begin position="529"/>
        <end position="566"/>
    </location>
</feature>
<gene>
    <name evidence="3" type="primary">AtMg01250_73</name>
    <name evidence="3" type="ORF">CK203_008880</name>
</gene>
<dbReference type="SUPFAM" id="SSF56219">
    <property type="entry name" value="DNase I-like"/>
    <property type="match status" value="1"/>
</dbReference>
<protein>
    <submittedName>
        <fullName evidence="3">Putative mitochondrial protein</fullName>
    </submittedName>
</protein>
<name>A0A438KDP4_VITVI</name>
<dbReference type="PROSITE" id="PS50878">
    <property type="entry name" value="RT_POL"/>
    <property type="match status" value="1"/>
</dbReference>
<dbReference type="InterPro" id="IPR036691">
    <property type="entry name" value="Endo/exonu/phosph_ase_sf"/>
</dbReference>
<proteinExistence type="predicted"/>
<reference evidence="3 4" key="1">
    <citation type="journal article" date="2018" name="PLoS Genet.">
        <title>Population sequencing reveals clonal diversity and ancestral inbreeding in the grapevine cultivar Chardonnay.</title>
        <authorList>
            <person name="Roach M.J."/>
            <person name="Johnson D.L."/>
            <person name="Bohlmann J."/>
            <person name="van Vuuren H.J."/>
            <person name="Jones S.J."/>
            <person name="Pretorius I.S."/>
            <person name="Schmidt S.A."/>
            <person name="Borneman A.R."/>
        </authorList>
    </citation>
    <scope>NUCLEOTIDE SEQUENCE [LARGE SCALE GENOMIC DNA]</scope>
    <source>
        <strain evidence="4">cv. Chardonnay</strain>
        <tissue evidence="3">Leaf</tissue>
    </source>
</reference>
<accession>A0A438KDP4</accession>
<dbReference type="PANTHER" id="PTHR33116:SF78">
    <property type="entry name" value="OS12G0587133 PROTEIN"/>
    <property type="match status" value="1"/>
</dbReference>
<dbReference type="Proteomes" id="UP000288805">
    <property type="component" value="Unassembled WGS sequence"/>
</dbReference>
<evidence type="ECO:0000256" key="1">
    <source>
        <dbReference type="SAM" id="MobiDB-lite"/>
    </source>
</evidence>
<feature type="compositionally biased region" description="Polar residues" evidence="1">
    <location>
        <begin position="533"/>
        <end position="547"/>
    </location>
</feature>
<dbReference type="InterPro" id="IPR043502">
    <property type="entry name" value="DNA/RNA_pol_sf"/>
</dbReference>
<feature type="domain" description="Reverse transcriptase" evidence="2">
    <location>
        <begin position="831"/>
        <end position="1115"/>
    </location>
</feature>